<feature type="compositionally biased region" description="Polar residues" evidence="13">
    <location>
        <begin position="694"/>
        <end position="724"/>
    </location>
</feature>
<dbReference type="Gene3D" id="3.30.160.60">
    <property type="entry name" value="Classic Zinc Finger"/>
    <property type="match status" value="5"/>
</dbReference>
<comment type="subcellular location">
    <subcellularLocation>
        <location evidence="1">Nucleus</location>
    </subcellularLocation>
</comment>
<dbReference type="GO" id="GO:0007367">
    <property type="term" value="P:segment polarity determination"/>
    <property type="evidence" value="ECO:0007669"/>
    <property type="project" value="UniProtKB-KW"/>
</dbReference>
<feature type="domain" description="C2H2-type" evidence="14">
    <location>
        <begin position="645"/>
        <end position="670"/>
    </location>
</feature>
<evidence type="ECO:0000256" key="4">
    <source>
        <dbReference type="ARBA" id="ARBA00022723"/>
    </source>
</evidence>
<feature type="region of interest" description="Disordered" evidence="13">
    <location>
        <begin position="415"/>
        <end position="435"/>
    </location>
</feature>
<feature type="compositionally biased region" description="Low complexity" evidence="13">
    <location>
        <begin position="844"/>
        <end position="855"/>
    </location>
</feature>
<feature type="compositionally biased region" description="Polar residues" evidence="13">
    <location>
        <begin position="371"/>
        <end position="389"/>
    </location>
</feature>
<protein>
    <recommendedName>
        <fullName evidence="14">C2H2-type domain-containing protein</fullName>
    </recommendedName>
</protein>
<dbReference type="FunFam" id="3.30.160.60:FF:000031">
    <property type="entry name" value="GLI family zinc finger 3"/>
    <property type="match status" value="1"/>
</dbReference>
<feature type="region of interest" description="Disordered" evidence="13">
    <location>
        <begin position="921"/>
        <end position="963"/>
    </location>
</feature>
<keyword evidence="11" id="KW-0539">Nucleus</keyword>
<dbReference type="InterPro" id="IPR036236">
    <property type="entry name" value="Znf_C2H2_sf"/>
</dbReference>
<evidence type="ECO:0000256" key="11">
    <source>
        <dbReference type="ARBA" id="ARBA00023242"/>
    </source>
</evidence>
<feature type="region of interest" description="Disordered" evidence="13">
    <location>
        <begin position="334"/>
        <end position="390"/>
    </location>
</feature>
<dbReference type="Proteomes" id="UP001153620">
    <property type="component" value="Chromosome 3"/>
</dbReference>
<keyword evidence="9" id="KW-0238">DNA-binding</keyword>
<feature type="compositionally biased region" description="Polar residues" evidence="13">
    <location>
        <begin position="730"/>
        <end position="743"/>
    </location>
</feature>
<feature type="compositionally biased region" description="Low complexity" evidence="13">
    <location>
        <begin position="945"/>
        <end position="957"/>
    </location>
</feature>
<keyword evidence="3" id="KW-0709">Segmentation polarity protein</keyword>
<comment type="similarity">
    <text evidence="2">Belongs to the GLI C2H2-type zinc-finger protein family.</text>
</comment>
<keyword evidence="8" id="KW-0805">Transcription regulation</keyword>
<dbReference type="PROSITE" id="PS00028">
    <property type="entry name" value="ZINC_FINGER_C2H2_1"/>
    <property type="match status" value="4"/>
</dbReference>
<keyword evidence="16" id="KW-1185">Reference proteome</keyword>
<feature type="compositionally biased region" description="Polar residues" evidence="13">
    <location>
        <begin position="1002"/>
        <end position="1020"/>
    </location>
</feature>
<feature type="compositionally biased region" description="Low complexity" evidence="13">
    <location>
        <begin position="921"/>
        <end position="936"/>
    </location>
</feature>
<keyword evidence="5" id="KW-0677">Repeat</keyword>
<feature type="domain" description="C2H2-type" evidence="14">
    <location>
        <begin position="518"/>
        <end position="550"/>
    </location>
</feature>
<dbReference type="FunFam" id="3.30.160.60:FF:000048">
    <property type="entry name" value="GLI family zinc finger 3"/>
    <property type="match status" value="1"/>
</dbReference>
<accession>A0A9N9WWG4</accession>
<reference evidence="15" key="2">
    <citation type="submission" date="2022-10" db="EMBL/GenBank/DDBJ databases">
        <authorList>
            <consortium name="ENA_rothamsted_submissions"/>
            <consortium name="culmorum"/>
            <person name="King R."/>
        </authorList>
    </citation>
    <scope>NUCLEOTIDE SEQUENCE</scope>
</reference>
<feature type="domain" description="C2H2-type" evidence="14">
    <location>
        <begin position="584"/>
        <end position="613"/>
    </location>
</feature>
<feature type="compositionally biased region" description="Basic residues" evidence="13">
    <location>
        <begin position="418"/>
        <end position="433"/>
    </location>
</feature>
<dbReference type="Pfam" id="PF00096">
    <property type="entry name" value="zf-C2H2"/>
    <property type="match status" value="2"/>
</dbReference>
<dbReference type="FunFam" id="3.30.160.60:FF:000036">
    <property type="entry name" value="GLI family zinc finger 3"/>
    <property type="match status" value="1"/>
</dbReference>
<sequence>MKGPFGEVYPYHHHLHNQMLNGASNGLFRSGGDINQLAAQQPNTSHFTASAANNNSLHFPSAFVAFHNSQMAAAAAASGQQRPTHESNFNPASSFHYPHGPLFNEVQLLNSSSRNPLVPVLPLSPENSQNNPPHPADIHPAYRIGYMQLLHTLHNATSPQSSLHGPSFSTENLSHAAAAAASLSGVPYTTLNSFSNDVNMERLKSSNGGTQTSLRADPITTFNRKRALSSSPYPDLLDVSSMIRNSPNSLYGSKNSHISGSFGHLAVTALNNTTASGTNGSLGSPMSISSLPTSLQHFLMSGDILPSLSGHYISPTNSMFSLAHHQAMMQVDASMQSLKSETHDAQQKQHSNSTSSNSLNKNANKKSDSNTMTVTSAEADSPSQMQSQIRKVKIKSENISNDDFIQNAKLSTTNSHLNQHHQPHHHHHHHHHNITSANVNELQSNFSSNQRLKPNGIMSNVGGNHKSKEMFNAKNNNHNSNNNNNNLRSSNNNSSTSSETVLADTTDAKEDGGNFIETNCHWRGCGLEFMTQEELVRHINTDHIHGNKKSFVCRWETCSRDEKPFKAQYMLVVHMRRHTGEKPHSCTFEGCHKAYSRLENLKTHLRSHTGEKPYTCEFPGCSKAFSNASDRAKHQNRTHSNEKPYVCKAPGCTKRYTDPSSLRKHVKTVHGADFYAKRKHKGTGDSGSGEDGNGVSSPATNEDNYSIKTTSLMSPSIKSESDINSPGYPQMNSPSGVSHMNSDMNDDFDYGNGGSNNGNNNMSNANSTQIGIVSSTVDSQWPYEEEEETAEVSELPMVLRAMIDFDQTGGGGVALMNPVDQFSSRFRSRLHPKGGMLQPPSPNPSEYISSSSPRSTYGIGELNRRITDLKVDHPALSPPHNFMRDSSPKLLELGQNYQNNVNTAHYQQTTLQFNQQLNQQIRRDSNNSTTSSSYYSMKSCDVSRRSSNQSHTSSISTLRPSSNASLAAPGGVVGANFNGNNNYDSNLFYDPISAGSSRRSSQLSTADGIGNNNYGPPSSQLLSSHLARLQRHSNAPSHQYNSTASFYQHSHPYNSYNYPVSSQGVGNMNNSMFYNYPTHPNAHNFPHMYANNNTRQHHQIPSSSTDRRMSEPISSIASRNVQNDFTCPIVQRPRSTTPTKSLEMVLDSPKDMKSTPAATPEKKKVEKESSNSSGSKKNKSNNKDSPSKPHPNETVVLDVLKTNEKIENCDELVIPDDMVLYLNQVSDEGTTPSTATKPSSVPKIKLDLDEIEPMSSSISIEKIKEEDLLTLLAEVDAKSNVNEEQCDMSNNNADGSDRQTFNEATVNDFEINNNSQDECKVDSDTKTTRKEITCKS</sequence>
<dbReference type="InterPro" id="IPR043359">
    <property type="entry name" value="GLI-like"/>
</dbReference>
<evidence type="ECO:0000256" key="3">
    <source>
        <dbReference type="ARBA" id="ARBA00022716"/>
    </source>
</evidence>
<evidence type="ECO:0000313" key="16">
    <source>
        <dbReference type="Proteomes" id="UP001153620"/>
    </source>
</evidence>
<dbReference type="GO" id="GO:0005634">
    <property type="term" value="C:nucleus"/>
    <property type="evidence" value="ECO:0007669"/>
    <property type="project" value="UniProtKB-SubCell"/>
</dbReference>
<proteinExistence type="inferred from homology"/>
<reference evidence="15" key="1">
    <citation type="submission" date="2022-01" db="EMBL/GenBank/DDBJ databases">
        <authorList>
            <person name="King R."/>
        </authorList>
    </citation>
    <scope>NUCLEOTIDE SEQUENCE</scope>
</reference>
<evidence type="ECO:0000256" key="9">
    <source>
        <dbReference type="ARBA" id="ARBA00023125"/>
    </source>
</evidence>
<feature type="region of interest" description="Disordered" evidence="13">
    <location>
        <begin position="994"/>
        <end position="1020"/>
    </location>
</feature>
<feature type="compositionally biased region" description="Basic and acidic residues" evidence="13">
    <location>
        <begin position="1181"/>
        <end position="1191"/>
    </location>
</feature>
<dbReference type="FunFam" id="3.30.160.60:FF:000019">
    <property type="entry name" value="GLI family zinc finger 3"/>
    <property type="match status" value="1"/>
</dbReference>
<dbReference type="EMBL" id="OU895879">
    <property type="protein sequence ID" value="CAG9808870.1"/>
    <property type="molecule type" value="Genomic_DNA"/>
</dbReference>
<dbReference type="GO" id="GO:0000981">
    <property type="term" value="F:DNA-binding transcription factor activity, RNA polymerase II-specific"/>
    <property type="evidence" value="ECO:0007669"/>
    <property type="project" value="TreeGrafter"/>
</dbReference>
<evidence type="ECO:0000256" key="7">
    <source>
        <dbReference type="ARBA" id="ARBA00022833"/>
    </source>
</evidence>
<feature type="region of interest" description="Disordered" evidence="13">
    <location>
        <begin position="1127"/>
        <end position="1193"/>
    </location>
</feature>
<evidence type="ECO:0000256" key="2">
    <source>
        <dbReference type="ARBA" id="ARBA00010831"/>
    </source>
</evidence>
<dbReference type="InterPro" id="IPR013087">
    <property type="entry name" value="Znf_C2H2_type"/>
</dbReference>
<evidence type="ECO:0000256" key="10">
    <source>
        <dbReference type="ARBA" id="ARBA00023163"/>
    </source>
</evidence>
<dbReference type="PANTHER" id="PTHR45718:SF4">
    <property type="entry name" value="TRANSCRIPTIONAL ACTIVATOR CUBITUS INTERRUPTUS"/>
    <property type="match status" value="1"/>
</dbReference>
<dbReference type="PANTHER" id="PTHR45718">
    <property type="entry name" value="TRANSCRIPTIONAL ACTIVATOR CUBITUS INTERRUPTUS"/>
    <property type="match status" value="1"/>
</dbReference>
<name>A0A9N9WWG4_9DIPT</name>
<feature type="domain" description="C2H2-type" evidence="14">
    <location>
        <begin position="556"/>
        <end position="583"/>
    </location>
</feature>
<organism evidence="15 16">
    <name type="scientific">Chironomus riparius</name>
    <dbReference type="NCBI Taxonomy" id="315576"/>
    <lineage>
        <taxon>Eukaryota</taxon>
        <taxon>Metazoa</taxon>
        <taxon>Ecdysozoa</taxon>
        <taxon>Arthropoda</taxon>
        <taxon>Hexapoda</taxon>
        <taxon>Insecta</taxon>
        <taxon>Pterygota</taxon>
        <taxon>Neoptera</taxon>
        <taxon>Endopterygota</taxon>
        <taxon>Diptera</taxon>
        <taxon>Nematocera</taxon>
        <taxon>Chironomoidea</taxon>
        <taxon>Chironomidae</taxon>
        <taxon>Chironominae</taxon>
        <taxon>Chironomus</taxon>
    </lineage>
</organism>
<dbReference type="PROSITE" id="PS50157">
    <property type="entry name" value="ZINC_FINGER_C2H2_2"/>
    <property type="match status" value="5"/>
</dbReference>
<dbReference type="InterPro" id="IPR056436">
    <property type="entry name" value="Znf-C2H2_ZIC1-5/GLI1-3-like"/>
</dbReference>
<keyword evidence="3" id="KW-0217">Developmental protein</keyword>
<dbReference type="OrthoDB" id="3214149at2759"/>
<dbReference type="SMART" id="SM00355">
    <property type="entry name" value="ZnF_C2H2"/>
    <property type="match status" value="5"/>
</dbReference>
<evidence type="ECO:0000256" key="1">
    <source>
        <dbReference type="ARBA" id="ARBA00004123"/>
    </source>
</evidence>
<dbReference type="GO" id="GO:0140297">
    <property type="term" value="F:DNA-binding transcription factor binding"/>
    <property type="evidence" value="ECO:0007669"/>
    <property type="project" value="UniProtKB-ARBA"/>
</dbReference>
<feature type="compositionally biased region" description="Low complexity" evidence="13">
    <location>
        <begin position="351"/>
        <end position="362"/>
    </location>
</feature>
<feature type="compositionally biased region" description="Basic and acidic residues" evidence="13">
    <location>
        <begin position="1160"/>
        <end position="1169"/>
    </location>
</feature>
<evidence type="ECO:0000256" key="6">
    <source>
        <dbReference type="ARBA" id="ARBA00022771"/>
    </source>
</evidence>
<dbReference type="Pfam" id="PF23561">
    <property type="entry name" value="zf-C2H2_15"/>
    <property type="match status" value="1"/>
</dbReference>
<gene>
    <name evidence="15" type="ORF">CHIRRI_LOCUS11705</name>
</gene>
<feature type="compositionally biased region" description="Low complexity" evidence="13">
    <location>
        <begin position="472"/>
        <end position="498"/>
    </location>
</feature>
<evidence type="ECO:0000259" key="14">
    <source>
        <dbReference type="PROSITE" id="PS50157"/>
    </source>
</evidence>
<keyword evidence="6 12" id="KW-0863">Zinc-finger</keyword>
<keyword evidence="7" id="KW-0862">Zinc</keyword>
<feature type="region of interest" description="Disordered" evidence="13">
    <location>
        <begin position="448"/>
        <end position="501"/>
    </location>
</feature>
<evidence type="ECO:0000313" key="15">
    <source>
        <dbReference type="EMBL" id="CAG9808870.1"/>
    </source>
</evidence>
<evidence type="ECO:0000256" key="12">
    <source>
        <dbReference type="PROSITE-ProRule" id="PRU00042"/>
    </source>
</evidence>
<evidence type="ECO:0000256" key="5">
    <source>
        <dbReference type="ARBA" id="ARBA00022737"/>
    </source>
</evidence>
<feature type="compositionally biased region" description="Polar residues" evidence="13">
    <location>
        <begin position="448"/>
        <end position="462"/>
    </location>
</feature>
<dbReference type="FunFam" id="3.30.160.60:FF:000068">
    <property type="entry name" value="GLI family zinc finger 3"/>
    <property type="match status" value="1"/>
</dbReference>
<evidence type="ECO:0000256" key="8">
    <source>
        <dbReference type="ARBA" id="ARBA00023015"/>
    </source>
</evidence>
<dbReference type="SUPFAM" id="SSF57667">
    <property type="entry name" value="beta-beta-alpha zinc fingers"/>
    <property type="match status" value="3"/>
</dbReference>
<dbReference type="GO" id="GO:0008270">
    <property type="term" value="F:zinc ion binding"/>
    <property type="evidence" value="ECO:0007669"/>
    <property type="project" value="UniProtKB-KW"/>
</dbReference>
<feature type="domain" description="C2H2-type" evidence="14">
    <location>
        <begin position="614"/>
        <end position="644"/>
    </location>
</feature>
<dbReference type="GO" id="GO:0000978">
    <property type="term" value="F:RNA polymerase II cis-regulatory region sequence-specific DNA binding"/>
    <property type="evidence" value="ECO:0007669"/>
    <property type="project" value="TreeGrafter"/>
</dbReference>
<evidence type="ECO:0000256" key="13">
    <source>
        <dbReference type="SAM" id="MobiDB-lite"/>
    </source>
</evidence>
<dbReference type="GO" id="GO:0000122">
    <property type="term" value="P:negative regulation of transcription by RNA polymerase II"/>
    <property type="evidence" value="ECO:0007669"/>
    <property type="project" value="UniProtKB-ARBA"/>
</dbReference>
<feature type="region of interest" description="Disordered" evidence="13">
    <location>
        <begin position="829"/>
        <end position="858"/>
    </location>
</feature>
<keyword evidence="10" id="KW-0804">Transcription</keyword>
<keyword evidence="4" id="KW-0479">Metal-binding</keyword>
<feature type="region of interest" description="Disordered" evidence="13">
    <location>
        <begin position="677"/>
        <end position="760"/>
    </location>
</feature>